<dbReference type="Pfam" id="PF00856">
    <property type="entry name" value="SET"/>
    <property type="match status" value="1"/>
</dbReference>
<dbReference type="EMBL" id="CACRXK020034403">
    <property type="protein sequence ID" value="CAB4044263.1"/>
    <property type="molecule type" value="Genomic_DNA"/>
</dbReference>
<dbReference type="Gene3D" id="2.170.270.10">
    <property type="entry name" value="SET domain"/>
    <property type="match status" value="1"/>
</dbReference>
<proteinExistence type="predicted"/>
<evidence type="ECO:0000313" key="1">
    <source>
        <dbReference type="EMBL" id="CAB4044263.1"/>
    </source>
</evidence>
<comment type="caution">
    <text evidence="1">The sequence shown here is derived from an EMBL/GenBank/DDBJ whole genome shotgun (WGS) entry which is preliminary data.</text>
</comment>
<accession>A0A6S7LUH1</accession>
<organism evidence="1 2">
    <name type="scientific">Paramuricea clavata</name>
    <name type="common">Red gorgonian</name>
    <name type="synonym">Violescent sea-whip</name>
    <dbReference type="NCBI Taxonomy" id="317549"/>
    <lineage>
        <taxon>Eukaryota</taxon>
        <taxon>Metazoa</taxon>
        <taxon>Cnidaria</taxon>
        <taxon>Anthozoa</taxon>
        <taxon>Octocorallia</taxon>
        <taxon>Malacalcyonacea</taxon>
        <taxon>Plexauridae</taxon>
        <taxon>Paramuricea</taxon>
    </lineage>
</organism>
<sequence>MLQQRCRKRTAHTKKCWIHLAKQDNLRIKPSNVLGGGKGLFAWKKPIVRGKIISKYTGRKKTKAEIDNKYGNGRANYTVCNSKGKCIDANHTTDAAARFANDARGTVFHNNSKIKGRQMLRLKATQIIPPHREIFTSYKREYWNE</sequence>
<name>A0A6S7LUH1_PARCT</name>
<evidence type="ECO:0000313" key="2">
    <source>
        <dbReference type="Proteomes" id="UP001152795"/>
    </source>
</evidence>
<reference evidence="1" key="1">
    <citation type="submission" date="2020-04" db="EMBL/GenBank/DDBJ databases">
        <authorList>
            <person name="Alioto T."/>
            <person name="Alioto T."/>
            <person name="Gomez Garrido J."/>
        </authorList>
    </citation>
    <scope>NUCLEOTIDE SEQUENCE</scope>
    <source>
        <strain evidence="1">A484AB</strain>
    </source>
</reference>
<keyword evidence="2" id="KW-1185">Reference proteome</keyword>
<dbReference type="InterPro" id="IPR001214">
    <property type="entry name" value="SET_dom"/>
</dbReference>
<protein>
    <submittedName>
        <fullName evidence="1">SET domain-containing</fullName>
    </submittedName>
</protein>
<dbReference type="OrthoDB" id="5560686at2759"/>
<dbReference type="AlphaFoldDB" id="A0A6S7LUH1"/>
<gene>
    <name evidence="1" type="ORF">PACLA_8A060732</name>
</gene>
<dbReference type="Proteomes" id="UP001152795">
    <property type="component" value="Unassembled WGS sequence"/>
</dbReference>
<dbReference type="InterPro" id="IPR046341">
    <property type="entry name" value="SET_dom_sf"/>
</dbReference>
<dbReference type="PROSITE" id="PS50280">
    <property type="entry name" value="SET"/>
    <property type="match status" value="1"/>
</dbReference>
<dbReference type="SUPFAM" id="SSF82199">
    <property type="entry name" value="SET domain"/>
    <property type="match status" value="1"/>
</dbReference>